<name>A0A452QPD8_URSAM</name>
<reference evidence="2" key="3">
    <citation type="submission" date="2025-09" db="UniProtKB">
        <authorList>
            <consortium name="Ensembl"/>
        </authorList>
    </citation>
    <scope>IDENTIFICATION</scope>
</reference>
<keyword evidence="3" id="KW-1185">Reference proteome</keyword>
<dbReference type="Proteomes" id="UP000291022">
    <property type="component" value="Unassembled WGS sequence"/>
</dbReference>
<evidence type="ECO:0000313" key="3">
    <source>
        <dbReference type="Proteomes" id="UP000291022"/>
    </source>
</evidence>
<reference evidence="2" key="2">
    <citation type="submission" date="2025-08" db="UniProtKB">
        <authorList>
            <consortium name="Ensembl"/>
        </authorList>
    </citation>
    <scope>IDENTIFICATION</scope>
</reference>
<dbReference type="AlphaFoldDB" id="A0A452QPD8"/>
<proteinExistence type="predicted"/>
<accession>A0A452QPD8</accession>
<evidence type="ECO:0000313" key="2">
    <source>
        <dbReference type="Ensembl" id="ENSUAMP00000007313.1"/>
    </source>
</evidence>
<protein>
    <recommendedName>
        <fullName evidence="4">Myelin basic protein</fullName>
    </recommendedName>
</protein>
<dbReference type="GeneTree" id="ENSGT00950000186350"/>
<sequence length="67" mass="7394">MATSPQKSPSVPKSPTPKSPPSRKKDDSFLGKLGGTLARRKKAKEGECGPARLKRWWVGFTERLDGR</sequence>
<organism evidence="2 3">
    <name type="scientific">Ursus americanus</name>
    <name type="common">American black bear</name>
    <name type="synonym">Euarctos americanus</name>
    <dbReference type="NCBI Taxonomy" id="9643"/>
    <lineage>
        <taxon>Eukaryota</taxon>
        <taxon>Metazoa</taxon>
        <taxon>Chordata</taxon>
        <taxon>Craniata</taxon>
        <taxon>Vertebrata</taxon>
        <taxon>Euteleostomi</taxon>
        <taxon>Mammalia</taxon>
        <taxon>Eutheria</taxon>
        <taxon>Laurasiatheria</taxon>
        <taxon>Carnivora</taxon>
        <taxon>Caniformia</taxon>
        <taxon>Ursidae</taxon>
        <taxon>Ursus</taxon>
    </lineage>
</organism>
<evidence type="ECO:0000256" key="1">
    <source>
        <dbReference type="SAM" id="MobiDB-lite"/>
    </source>
</evidence>
<dbReference type="Ensembl" id="ENSUAMT00000008281.1">
    <property type="protein sequence ID" value="ENSUAMP00000007313.1"/>
    <property type="gene ID" value="ENSUAMG00000006365.1"/>
</dbReference>
<feature type="compositionally biased region" description="Low complexity" evidence="1">
    <location>
        <begin position="1"/>
        <end position="11"/>
    </location>
</feature>
<dbReference type="STRING" id="9643.ENSUAMP00000007313"/>
<feature type="region of interest" description="Disordered" evidence="1">
    <location>
        <begin position="1"/>
        <end position="48"/>
    </location>
</feature>
<evidence type="ECO:0008006" key="4">
    <source>
        <dbReference type="Google" id="ProtNLM"/>
    </source>
</evidence>
<reference evidence="3" key="1">
    <citation type="submission" date="2016-06" db="EMBL/GenBank/DDBJ databases">
        <title>De novo assembly and RNA-Seq shows season-dependent expression and editing in black bear kidneys.</title>
        <authorList>
            <person name="Korstanje R."/>
            <person name="Srivastava A."/>
            <person name="Sarsani V.K."/>
            <person name="Sheehan S.M."/>
            <person name="Seger R.L."/>
            <person name="Barter M.E."/>
            <person name="Lindqvist C."/>
            <person name="Brody L.C."/>
            <person name="Mullikin J.C."/>
        </authorList>
    </citation>
    <scope>NUCLEOTIDE SEQUENCE [LARGE SCALE GENOMIC DNA]</scope>
</reference>